<dbReference type="PROSITE" id="PS00210">
    <property type="entry name" value="HEMOCYANIN_2"/>
    <property type="match status" value="1"/>
</dbReference>
<accession>A0A0C3P5Q8</accession>
<reference evidence="1 2" key="1">
    <citation type="submission" date="2014-04" db="EMBL/GenBank/DDBJ databases">
        <authorList>
            <consortium name="DOE Joint Genome Institute"/>
            <person name="Kuo A."/>
            <person name="Kohler A."/>
            <person name="Costa M.D."/>
            <person name="Nagy L.G."/>
            <person name="Floudas D."/>
            <person name="Copeland A."/>
            <person name="Barry K.W."/>
            <person name="Cichocki N."/>
            <person name="Veneault-Fourrey C."/>
            <person name="LaButti K."/>
            <person name="Lindquist E.A."/>
            <person name="Lipzen A."/>
            <person name="Lundell T."/>
            <person name="Morin E."/>
            <person name="Murat C."/>
            <person name="Sun H."/>
            <person name="Tunlid A."/>
            <person name="Henrissat B."/>
            <person name="Grigoriev I.V."/>
            <person name="Hibbett D.S."/>
            <person name="Martin F."/>
            <person name="Nordberg H.P."/>
            <person name="Cantor M.N."/>
            <person name="Hua S.X."/>
        </authorList>
    </citation>
    <scope>NUCLEOTIDE SEQUENCE [LARGE SCALE GENOMIC DNA]</scope>
    <source>
        <strain evidence="1 2">Marx 270</strain>
    </source>
</reference>
<dbReference type="OrthoDB" id="3262301at2759"/>
<name>A0A0C3P5Q8_PISTI</name>
<protein>
    <submittedName>
        <fullName evidence="1">Uncharacterized protein</fullName>
    </submittedName>
</protein>
<reference evidence="2" key="2">
    <citation type="submission" date="2015-01" db="EMBL/GenBank/DDBJ databases">
        <title>Evolutionary Origins and Diversification of the Mycorrhizal Mutualists.</title>
        <authorList>
            <consortium name="DOE Joint Genome Institute"/>
            <consortium name="Mycorrhizal Genomics Consortium"/>
            <person name="Kohler A."/>
            <person name="Kuo A."/>
            <person name="Nagy L.G."/>
            <person name="Floudas D."/>
            <person name="Copeland A."/>
            <person name="Barry K.W."/>
            <person name="Cichocki N."/>
            <person name="Veneault-Fourrey C."/>
            <person name="LaButti K."/>
            <person name="Lindquist E.A."/>
            <person name="Lipzen A."/>
            <person name="Lundell T."/>
            <person name="Morin E."/>
            <person name="Murat C."/>
            <person name="Riley R."/>
            <person name="Ohm R."/>
            <person name="Sun H."/>
            <person name="Tunlid A."/>
            <person name="Henrissat B."/>
            <person name="Grigoriev I.V."/>
            <person name="Hibbett D.S."/>
            <person name="Martin F."/>
        </authorList>
    </citation>
    <scope>NUCLEOTIDE SEQUENCE [LARGE SCALE GENOMIC DNA]</scope>
    <source>
        <strain evidence="2">Marx 270</strain>
    </source>
</reference>
<evidence type="ECO:0000313" key="1">
    <source>
        <dbReference type="EMBL" id="KIO08545.1"/>
    </source>
</evidence>
<sequence length="284" mass="30210">MFQEIRVNSSGIPYATEFRDPSFFCSSSTLESAHHEYPSPSLSSLADLTLTRLESYSPSSSTSSLTRVLLSTSSPSLPLQGATDKSAPRRLFSRSFSLRSASSLLRRKPCRTVSDPLAFNSSPSQNGVDNSNIRSSWIVVPPKPLPALPQMRSPPESDLRVAGLHICFRAHVAGPQMHPRKRLVHLQKTLASAVLAAGMETPATGAGCCAGNVQGNKSQINKESSTGGLFRGTYGQVTTALESAGLIATPCDSDGIAGATRLGALFVARPDGHVMQLTKLTLWG</sequence>
<proteinExistence type="predicted"/>
<dbReference type="InterPro" id="IPR013788">
    <property type="entry name" value="Hemocyanin/hexamerin"/>
</dbReference>
<dbReference type="AlphaFoldDB" id="A0A0C3P5Q8"/>
<evidence type="ECO:0000313" key="2">
    <source>
        <dbReference type="Proteomes" id="UP000054217"/>
    </source>
</evidence>
<dbReference type="InParanoid" id="A0A0C3P5Q8"/>
<keyword evidence="2" id="KW-1185">Reference proteome</keyword>
<dbReference type="HOGENOM" id="CLU_071342_0_0_1"/>
<dbReference type="Proteomes" id="UP000054217">
    <property type="component" value="Unassembled WGS sequence"/>
</dbReference>
<gene>
    <name evidence="1" type="ORF">M404DRAFT_362962</name>
</gene>
<organism evidence="1 2">
    <name type="scientific">Pisolithus tinctorius Marx 270</name>
    <dbReference type="NCBI Taxonomy" id="870435"/>
    <lineage>
        <taxon>Eukaryota</taxon>
        <taxon>Fungi</taxon>
        <taxon>Dikarya</taxon>
        <taxon>Basidiomycota</taxon>
        <taxon>Agaricomycotina</taxon>
        <taxon>Agaricomycetes</taxon>
        <taxon>Agaricomycetidae</taxon>
        <taxon>Boletales</taxon>
        <taxon>Sclerodermatineae</taxon>
        <taxon>Pisolithaceae</taxon>
        <taxon>Pisolithus</taxon>
    </lineage>
</organism>
<dbReference type="EMBL" id="KN831957">
    <property type="protein sequence ID" value="KIO08545.1"/>
    <property type="molecule type" value="Genomic_DNA"/>
</dbReference>